<dbReference type="Pfam" id="PF00691">
    <property type="entry name" value="OmpA"/>
    <property type="match status" value="1"/>
</dbReference>
<comment type="caution">
    <text evidence="11">The sequence shown here is derived from an EMBL/GenBank/DDBJ whole genome shotgun (WGS) entry which is preliminary data.</text>
</comment>
<feature type="region of interest" description="Disordered" evidence="8">
    <location>
        <begin position="74"/>
        <end position="103"/>
    </location>
</feature>
<gene>
    <name evidence="11" type="ORF">BSOLF_2158</name>
</gene>
<protein>
    <submittedName>
        <fullName evidence="11">Flagellar motor rotation protein MotB</fullName>
    </submittedName>
</protein>
<sequence>MKKRKRSHDEERIDETWLIPYSDLLTLLLALFIVLFAMSEIDANKVAKLANAFNIAFQGGSGVLEFEQPVKPQDTLPYVPRRDPTDEHNLSSDPEKTARVNPEDKAKLERIQQEVQALQTIQNAIQTYVSEHGLTDYISTIMDNEGLKILIGERALFPSGSAALTKDALSTVEDISMILEQAYPRHISIIGHTDNVPIHTAQFPSNWELSVTRAANFLQALLKNPKLDPSTFRIIGYGEFKPVADNRTPEGRAQNRRVEVVIDPLISLVE</sequence>
<dbReference type="InterPro" id="IPR006665">
    <property type="entry name" value="OmpA-like"/>
</dbReference>
<dbReference type="CDD" id="cd07185">
    <property type="entry name" value="OmpA_C-like"/>
    <property type="match status" value="1"/>
</dbReference>
<keyword evidence="11" id="KW-0966">Cell projection</keyword>
<name>A0A2R6Y362_9BACL</name>
<dbReference type="Proteomes" id="UP000244338">
    <property type="component" value="Unassembled WGS sequence"/>
</dbReference>
<evidence type="ECO:0000256" key="1">
    <source>
        <dbReference type="ARBA" id="ARBA00004162"/>
    </source>
</evidence>
<dbReference type="Gene3D" id="3.30.1330.60">
    <property type="entry name" value="OmpA-like domain"/>
    <property type="match status" value="1"/>
</dbReference>
<comment type="similarity">
    <text evidence="2">Belongs to the MotB family.</text>
</comment>
<feature type="transmembrane region" description="Helical" evidence="9">
    <location>
        <begin position="21"/>
        <end position="39"/>
    </location>
</feature>
<evidence type="ECO:0000256" key="3">
    <source>
        <dbReference type="ARBA" id="ARBA00022475"/>
    </source>
</evidence>
<evidence type="ECO:0000256" key="6">
    <source>
        <dbReference type="ARBA" id="ARBA00023136"/>
    </source>
</evidence>
<evidence type="ECO:0000256" key="9">
    <source>
        <dbReference type="SAM" id="Phobius"/>
    </source>
</evidence>
<keyword evidence="3" id="KW-1003">Cell membrane</keyword>
<evidence type="ECO:0000313" key="12">
    <source>
        <dbReference type="Proteomes" id="UP000244338"/>
    </source>
</evidence>
<keyword evidence="11" id="KW-0969">Cilium</keyword>
<keyword evidence="4 9" id="KW-0812">Transmembrane</keyword>
<keyword evidence="6 7" id="KW-0472">Membrane</keyword>
<comment type="subcellular location">
    <subcellularLocation>
        <location evidence="1">Cell membrane</location>
        <topology evidence="1">Single-pass membrane protein</topology>
    </subcellularLocation>
</comment>
<dbReference type="PROSITE" id="PS51123">
    <property type="entry name" value="OMPA_2"/>
    <property type="match status" value="1"/>
</dbReference>
<keyword evidence="11" id="KW-0282">Flagellum</keyword>
<dbReference type="GO" id="GO:0005886">
    <property type="term" value="C:plasma membrane"/>
    <property type="evidence" value="ECO:0007669"/>
    <property type="project" value="UniProtKB-SubCell"/>
</dbReference>
<dbReference type="EMBL" id="PEBX01000012">
    <property type="protein sequence ID" value="PTQ57126.1"/>
    <property type="molecule type" value="Genomic_DNA"/>
</dbReference>
<keyword evidence="5 9" id="KW-1133">Transmembrane helix</keyword>
<feature type="compositionally biased region" description="Basic and acidic residues" evidence="8">
    <location>
        <begin position="80"/>
        <end position="103"/>
    </location>
</feature>
<evidence type="ECO:0000256" key="8">
    <source>
        <dbReference type="SAM" id="MobiDB-lite"/>
    </source>
</evidence>
<dbReference type="InterPro" id="IPR025713">
    <property type="entry name" value="MotB-like_N_dom"/>
</dbReference>
<evidence type="ECO:0000256" key="7">
    <source>
        <dbReference type="PROSITE-ProRule" id="PRU00473"/>
    </source>
</evidence>
<dbReference type="SUPFAM" id="SSF103088">
    <property type="entry name" value="OmpA-like"/>
    <property type="match status" value="1"/>
</dbReference>
<dbReference type="InterPro" id="IPR050330">
    <property type="entry name" value="Bact_OuterMem_StrucFunc"/>
</dbReference>
<organism evidence="11 12">
    <name type="scientific">Candidatus Carbonibacillus altaicus</name>
    <dbReference type="NCBI Taxonomy" id="2163959"/>
    <lineage>
        <taxon>Bacteria</taxon>
        <taxon>Bacillati</taxon>
        <taxon>Bacillota</taxon>
        <taxon>Bacilli</taxon>
        <taxon>Bacillales</taxon>
        <taxon>Candidatus Carbonibacillus</taxon>
    </lineage>
</organism>
<dbReference type="Pfam" id="PF13677">
    <property type="entry name" value="MotB_plug"/>
    <property type="match status" value="1"/>
</dbReference>
<dbReference type="AlphaFoldDB" id="A0A2R6Y362"/>
<evidence type="ECO:0000256" key="2">
    <source>
        <dbReference type="ARBA" id="ARBA00008914"/>
    </source>
</evidence>
<evidence type="ECO:0000313" key="11">
    <source>
        <dbReference type="EMBL" id="PTQ57126.1"/>
    </source>
</evidence>
<dbReference type="InterPro" id="IPR036737">
    <property type="entry name" value="OmpA-like_sf"/>
</dbReference>
<evidence type="ECO:0000259" key="10">
    <source>
        <dbReference type="PROSITE" id="PS51123"/>
    </source>
</evidence>
<accession>A0A2R6Y362</accession>
<feature type="domain" description="OmpA-like" evidence="10">
    <location>
        <begin position="145"/>
        <end position="266"/>
    </location>
</feature>
<reference evidence="12" key="1">
    <citation type="journal article" date="2018" name="Sci. Rep.">
        <title>Lignite coal burning seam in the remote Altai Mountains harbors a hydrogen-driven thermophilic microbial community.</title>
        <authorList>
            <person name="Kadnikov V.V."/>
            <person name="Mardanov A.V."/>
            <person name="Ivasenko D.A."/>
            <person name="Antsiferov D.V."/>
            <person name="Beletsky A.V."/>
            <person name="Karnachuk O.V."/>
            <person name="Ravin N.V."/>
        </authorList>
    </citation>
    <scope>NUCLEOTIDE SEQUENCE [LARGE SCALE GENOMIC DNA]</scope>
</reference>
<dbReference type="PANTHER" id="PTHR30329:SF21">
    <property type="entry name" value="LIPOPROTEIN YIAD-RELATED"/>
    <property type="match status" value="1"/>
</dbReference>
<dbReference type="PANTHER" id="PTHR30329">
    <property type="entry name" value="STATOR ELEMENT OF FLAGELLAR MOTOR COMPLEX"/>
    <property type="match status" value="1"/>
</dbReference>
<evidence type="ECO:0000256" key="4">
    <source>
        <dbReference type="ARBA" id="ARBA00022692"/>
    </source>
</evidence>
<evidence type="ECO:0000256" key="5">
    <source>
        <dbReference type="ARBA" id="ARBA00022989"/>
    </source>
</evidence>
<proteinExistence type="inferred from homology"/>